<keyword evidence="5 6" id="KW-0472">Membrane</keyword>
<dbReference type="EMBL" id="CP132375">
    <property type="protein sequence ID" value="WLS97413.1"/>
    <property type="molecule type" value="Genomic_DNA"/>
</dbReference>
<feature type="transmembrane region" description="Helical" evidence="6">
    <location>
        <begin position="341"/>
        <end position="364"/>
    </location>
</feature>
<feature type="transmembrane region" description="Helical" evidence="6">
    <location>
        <begin position="118"/>
        <end position="136"/>
    </location>
</feature>
<keyword evidence="3 6" id="KW-0812">Transmembrane</keyword>
<dbReference type="PANTHER" id="PTHR42718:SF9">
    <property type="entry name" value="MAJOR FACILITATOR SUPERFAMILY MULTIDRUG TRANSPORTER MFSC"/>
    <property type="match status" value="1"/>
</dbReference>
<feature type="transmembrane region" description="Helical" evidence="6">
    <location>
        <begin position="301"/>
        <end position="321"/>
    </location>
</feature>
<reference evidence="7 8" key="1">
    <citation type="submission" date="2023-08" db="EMBL/GenBank/DDBJ databases">
        <title>Complete genome sequences of 12 bacterial strains from the honey bee gut, resolved with long-read nanopore sequencing.</title>
        <authorList>
            <person name="Kwong W.K."/>
            <person name="Acheampong S."/>
            <person name="Polat M.F."/>
        </authorList>
    </citation>
    <scope>NUCLEOTIDE SEQUENCE [LARGE SCALE GENOMIC DNA]</scope>
    <source>
        <strain evidence="8">wkB9</strain>
    </source>
</reference>
<evidence type="ECO:0000256" key="6">
    <source>
        <dbReference type="SAM" id="Phobius"/>
    </source>
</evidence>
<evidence type="ECO:0000256" key="1">
    <source>
        <dbReference type="ARBA" id="ARBA00004141"/>
    </source>
</evidence>
<feature type="transmembrane region" description="Helical" evidence="6">
    <location>
        <begin position="205"/>
        <end position="226"/>
    </location>
</feature>
<dbReference type="InterPro" id="IPR036259">
    <property type="entry name" value="MFS_trans_sf"/>
</dbReference>
<dbReference type="InterPro" id="IPR011701">
    <property type="entry name" value="MFS"/>
</dbReference>
<name>A0ABD7YYR7_9NEIS</name>
<feature type="transmembrane region" description="Helical" evidence="6">
    <location>
        <begin position="431"/>
        <end position="459"/>
    </location>
</feature>
<evidence type="ECO:0000313" key="7">
    <source>
        <dbReference type="EMBL" id="WLS97413.1"/>
    </source>
</evidence>
<feature type="transmembrane region" description="Helical" evidence="6">
    <location>
        <begin position="400"/>
        <end position="419"/>
    </location>
</feature>
<dbReference type="PANTHER" id="PTHR42718">
    <property type="entry name" value="MAJOR FACILITATOR SUPERFAMILY MULTIDRUG TRANSPORTER MFSC"/>
    <property type="match status" value="1"/>
</dbReference>
<feature type="transmembrane region" description="Helical" evidence="6">
    <location>
        <begin position="269"/>
        <end position="289"/>
    </location>
</feature>
<keyword evidence="2" id="KW-0813">Transport</keyword>
<dbReference type="SUPFAM" id="SSF103473">
    <property type="entry name" value="MFS general substrate transporter"/>
    <property type="match status" value="1"/>
</dbReference>
<organism evidence="7 8">
    <name type="scientific">Snodgrassella alvi</name>
    <dbReference type="NCBI Taxonomy" id="1196083"/>
    <lineage>
        <taxon>Bacteria</taxon>
        <taxon>Pseudomonadati</taxon>
        <taxon>Pseudomonadota</taxon>
        <taxon>Betaproteobacteria</taxon>
        <taxon>Neisseriales</taxon>
        <taxon>Neisseriaceae</taxon>
        <taxon>Snodgrassella</taxon>
    </lineage>
</organism>
<evidence type="ECO:0000256" key="4">
    <source>
        <dbReference type="ARBA" id="ARBA00022989"/>
    </source>
</evidence>
<dbReference type="GeneID" id="32537909"/>
<feature type="transmembrane region" description="Helical" evidence="6">
    <location>
        <begin position="89"/>
        <end position="106"/>
    </location>
</feature>
<evidence type="ECO:0000256" key="5">
    <source>
        <dbReference type="ARBA" id="ARBA00023136"/>
    </source>
</evidence>
<protein>
    <submittedName>
        <fullName evidence="7">MFS transporter</fullName>
    </submittedName>
</protein>
<sequence>MAFLIVAASAYVYCSKKSMSQNTYQLKPHERPMMAGSPSFPDHPWKRRLCYGIIGTIVGLTAGFTNGMMLANIPQIQGYLGLTPEQGGWIQVSYYMFSAIISVLLFKIRQNFGLPRYVGYIILGLILTNCLQFFFHDYHMELFARGMSGLVGGSLNSMAMYYMMQAMPAIHRGKGMIFGLGLTQLSQPLARFISPLLLQHEQFQLVFSFQLGMALLVCGAVWLLPIPSGYLEKSFEKIDLISFPLLAAGIAFISAGAVQGRIVWWDKDWIGWLFVAGVVCCMLSVIIEYNRKRPMLDIKWMMHTNGMLQILIFGSLIRVALSEQNMGAAGLMTALGLSNDQMIHFYAVVSCGAALGLLTSVLTFNPLDIKLPLVISFAIIAMASFMEVGQNQWSRPVNFYIPEFMIAFASLFFFGPVMMEGLIRALSKDPVYIMSFSAVFGFSQTVGGLIGSALLNAFITIRTRIHLINSADSAYLTDPLVNQAIQKNALASQRFSFDSSWNHAYGVSKLIQQDTMLAQVAAYNDLFVLVGIGSLICFLVVGAHRWWHQIHGTNPIGRELRNYAAARQRAMQEPPKQ</sequence>
<feature type="transmembrane region" description="Helical" evidence="6">
    <location>
        <begin position="238"/>
        <end position="257"/>
    </location>
</feature>
<feature type="transmembrane region" description="Helical" evidence="6">
    <location>
        <begin position="49"/>
        <end position="69"/>
    </location>
</feature>
<dbReference type="AlphaFoldDB" id="A0ABD7YYR7"/>
<evidence type="ECO:0000256" key="3">
    <source>
        <dbReference type="ARBA" id="ARBA00022692"/>
    </source>
</evidence>
<dbReference type="Proteomes" id="UP001229773">
    <property type="component" value="Chromosome"/>
</dbReference>
<dbReference type="GO" id="GO:0016020">
    <property type="term" value="C:membrane"/>
    <property type="evidence" value="ECO:0007669"/>
    <property type="project" value="UniProtKB-SubCell"/>
</dbReference>
<gene>
    <name evidence="7" type="ORF">RAM05_05905</name>
</gene>
<dbReference type="Gene3D" id="1.20.1250.20">
    <property type="entry name" value="MFS general substrate transporter like domains"/>
    <property type="match status" value="1"/>
</dbReference>
<evidence type="ECO:0000256" key="2">
    <source>
        <dbReference type="ARBA" id="ARBA00022448"/>
    </source>
</evidence>
<dbReference type="RefSeq" id="WP_025330477.1">
    <property type="nucleotide sequence ID" value="NZ_CP132375.1"/>
</dbReference>
<accession>A0ABD7YYR7</accession>
<feature type="transmembrane region" description="Helical" evidence="6">
    <location>
        <begin position="371"/>
        <end position="388"/>
    </location>
</feature>
<keyword evidence="4 6" id="KW-1133">Transmembrane helix</keyword>
<evidence type="ECO:0000313" key="8">
    <source>
        <dbReference type="Proteomes" id="UP001229773"/>
    </source>
</evidence>
<comment type="subcellular location">
    <subcellularLocation>
        <location evidence="1">Membrane</location>
        <topology evidence="1">Multi-pass membrane protein</topology>
    </subcellularLocation>
</comment>
<proteinExistence type="predicted"/>
<dbReference type="Pfam" id="PF07690">
    <property type="entry name" value="MFS_1"/>
    <property type="match status" value="1"/>
</dbReference>
<feature type="transmembrane region" description="Helical" evidence="6">
    <location>
        <begin position="526"/>
        <end position="547"/>
    </location>
</feature>